<name>A0A365XT95_9BACT</name>
<dbReference type="PANTHER" id="PTHR11261:SF3">
    <property type="entry name" value="RETINOL-BINDING PROTEIN 3"/>
    <property type="match status" value="1"/>
</dbReference>
<organism evidence="3 4">
    <name type="scientific">Chitinophaga flava</name>
    <dbReference type="NCBI Taxonomy" id="2259036"/>
    <lineage>
        <taxon>Bacteria</taxon>
        <taxon>Pseudomonadati</taxon>
        <taxon>Bacteroidota</taxon>
        <taxon>Chitinophagia</taxon>
        <taxon>Chitinophagales</taxon>
        <taxon>Chitinophagaceae</taxon>
        <taxon>Chitinophaga</taxon>
    </lineage>
</organism>
<evidence type="ECO:0000256" key="1">
    <source>
        <dbReference type="SAM" id="SignalP"/>
    </source>
</evidence>
<comment type="caution">
    <text evidence="3">The sequence shown here is derived from an EMBL/GenBank/DDBJ whole genome shotgun (WGS) entry which is preliminary data.</text>
</comment>
<keyword evidence="4" id="KW-1185">Reference proteome</keyword>
<feature type="domain" description="Tail specific protease" evidence="2">
    <location>
        <begin position="124"/>
        <end position="305"/>
    </location>
</feature>
<dbReference type="EMBL" id="QFFJ01000002">
    <property type="protein sequence ID" value="RBL89360.1"/>
    <property type="molecule type" value="Genomic_DNA"/>
</dbReference>
<evidence type="ECO:0000313" key="3">
    <source>
        <dbReference type="EMBL" id="RBL89360.1"/>
    </source>
</evidence>
<sequence>MRILPCLVSLCLCLSTASAQILSEKQQREVLIRSAELMEQHYVYPNKGKLLSAALLKAGKDRAYAAIDSVKAFSSAVTALLQQTVKDGHIYLRYDPAVVKDLQAPKGNTDSLPDPFYYGERAEKNNYGFQEIKILPGGVGYLRLSEINLSAKSVVMLKAAMELLRHTRALVLDLRDNGGGGSDMGLVLEGCFVPAGTPLLEVQKREGAVTQEKAVTAGPEYKYEQPLYVLVNGRTASAAEAFPFVMQRLKRAVIVGQRTAGAAHMNEWYPAGNGFFLSVAVAAPVFPGTDISWERTGVQPDFVTVNREDDLPLVLRLIAEHHDAARK</sequence>
<evidence type="ECO:0000259" key="2">
    <source>
        <dbReference type="SMART" id="SM00245"/>
    </source>
</evidence>
<gene>
    <name evidence="3" type="ORF">DF182_22835</name>
</gene>
<protein>
    <recommendedName>
        <fullName evidence="2">Tail specific protease domain-containing protein</fullName>
    </recommendedName>
</protein>
<dbReference type="Gene3D" id="3.30.750.44">
    <property type="match status" value="1"/>
</dbReference>
<dbReference type="GO" id="GO:0006508">
    <property type="term" value="P:proteolysis"/>
    <property type="evidence" value="ECO:0007669"/>
    <property type="project" value="InterPro"/>
</dbReference>
<feature type="signal peptide" evidence="1">
    <location>
        <begin position="1"/>
        <end position="19"/>
    </location>
</feature>
<reference evidence="3 4" key="1">
    <citation type="submission" date="2018-05" db="EMBL/GenBank/DDBJ databases">
        <title>Chitinophaga sp. K3CV102501T nov., isolated from isolated from a monsoon evergreen broad-leaved forest soil.</title>
        <authorList>
            <person name="Lv Y."/>
        </authorList>
    </citation>
    <scope>NUCLEOTIDE SEQUENCE [LARGE SCALE GENOMIC DNA]</scope>
    <source>
        <strain evidence="3 4">GDMCC 1.1325</strain>
    </source>
</reference>
<dbReference type="RefSeq" id="WP_113618104.1">
    <property type="nucleotide sequence ID" value="NZ_QFFJ01000002.1"/>
</dbReference>
<dbReference type="SUPFAM" id="SSF52096">
    <property type="entry name" value="ClpP/crotonase"/>
    <property type="match status" value="1"/>
</dbReference>
<dbReference type="InterPro" id="IPR029045">
    <property type="entry name" value="ClpP/crotonase-like_dom_sf"/>
</dbReference>
<dbReference type="OrthoDB" id="6397760at2"/>
<dbReference type="InterPro" id="IPR005151">
    <property type="entry name" value="Tail-specific_protease"/>
</dbReference>
<dbReference type="PANTHER" id="PTHR11261">
    <property type="entry name" value="INTERPHOTORECEPTOR RETINOID-BINDING PROTEIN"/>
    <property type="match status" value="1"/>
</dbReference>
<feature type="chain" id="PRO_5016735378" description="Tail specific protease domain-containing protein" evidence="1">
    <location>
        <begin position="20"/>
        <end position="327"/>
    </location>
</feature>
<dbReference type="Proteomes" id="UP000253410">
    <property type="component" value="Unassembled WGS sequence"/>
</dbReference>
<evidence type="ECO:0000313" key="4">
    <source>
        <dbReference type="Proteomes" id="UP000253410"/>
    </source>
</evidence>
<dbReference type="Pfam" id="PF11918">
    <property type="entry name" value="Peptidase_S41_N"/>
    <property type="match status" value="1"/>
</dbReference>
<keyword evidence="1" id="KW-0732">Signal</keyword>
<dbReference type="GO" id="GO:0008236">
    <property type="term" value="F:serine-type peptidase activity"/>
    <property type="evidence" value="ECO:0007669"/>
    <property type="project" value="InterPro"/>
</dbReference>
<dbReference type="Pfam" id="PF03572">
    <property type="entry name" value="Peptidase_S41"/>
    <property type="match status" value="1"/>
</dbReference>
<accession>A0A365XT95</accession>
<dbReference type="CDD" id="cd07563">
    <property type="entry name" value="Peptidase_S41_IRBP"/>
    <property type="match status" value="1"/>
</dbReference>
<dbReference type="Gene3D" id="3.90.226.10">
    <property type="entry name" value="2-enoyl-CoA Hydratase, Chain A, domain 1"/>
    <property type="match status" value="1"/>
</dbReference>
<proteinExistence type="predicted"/>
<dbReference type="SMART" id="SM00245">
    <property type="entry name" value="TSPc"/>
    <property type="match status" value="1"/>
</dbReference>
<dbReference type="AlphaFoldDB" id="A0A365XT95"/>